<keyword evidence="1" id="KW-1133">Transmembrane helix</keyword>
<gene>
    <name evidence="2" type="primary">GPROP9_2</name>
    <name evidence="2" type="ORF">AaeL_AAEL003035</name>
</gene>
<evidence type="ECO:0000256" key="1">
    <source>
        <dbReference type="SAM" id="Phobius"/>
    </source>
</evidence>
<dbReference type="Proteomes" id="UP000682892">
    <property type="component" value="Chromosome 1"/>
</dbReference>
<accession>J9HY99</accession>
<reference evidence="2" key="2">
    <citation type="journal article" date="2007" name="Science">
        <title>Genome sequence of Aedes aegypti, a major arbovirus vector.</title>
        <authorList>
            <person name="Nene V."/>
            <person name="Wortman J.R."/>
            <person name="Lawson D."/>
            <person name="Haas B."/>
            <person name="Kodira C."/>
            <person name="Tu Z.J."/>
            <person name="Loftus B."/>
            <person name="Xi Z."/>
            <person name="Megy K."/>
            <person name="Grabherr M."/>
            <person name="Ren Q."/>
            <person name="Zdobnov E.M."/>
            <person name="Lobo N.F."/>
            <person name="Campbell K.S."/>
            <person name="Brown S.E."/>
            <person name="Bonaldo M.F."/>
            <person name="Zhu J."/>
            <person name="Sinkins S.P."/>
            <person name="Hogenkamp D.G."/>
            <person name="Amedeo P."/>
            <person name="Arensburger P."/>
            <person name="Atkinson P.W."/>
            <person name="Bidwell S."/>
            <person name="Biedler J."/>
            <person name="Birney E."/>
            <person name="Bruggner R.V."/>
            <person name="Costas J."/>
            <person name="Coy M.R."/>
            <person name="Crabtree J."/>
            <person name="Crawford M."/>
            <person name="Debruyn B."/>
            <person name="Decaprio D."/>
            <person name="Eiglmeier K."/>
            <person name="Eisenstadt E."/>
            <person name="El-Dorry H."/>
            <person name="Gelbart W.M."/>
            <person name="Gomes S.L."/>
            <person name="Hammond M."/>
            <person name="Hannick L.I."/>
            <person name="Hogan J.R."/>
            <person name="Holmes M.H."/>
            <person name="Jaffe D."/>
            <person name="Johnston J.S."/>
            <person name="Kennedy R.C."/>
            <person name="Koo H."/>
            <person name="Kravitz S."/>
            <person name="Kriventseva E.V."/>
            <person name="Kulp D."/>
            <person name="Labutti K."/>
            <person name="Lee E."/>
            <person name="Li S."/>
            <person name="Lovin D.D."/>
            <person name="Mao C."/>
            <person name="Mauceli E."/>
            <person name="Menck C.F."/>
            <person name="Miller J.R."/>
            <person name="Montgomery P."/>
            <person name="Mori A."/>
            <person name="Nascimento A.L."/>
            <person name="Naveira H.F."/>
            <person name="Nusbaum C."/>
            <person name="O'leary S."/>
            <person name="Orvis J."/>
            <person name="Pertea M."/>
            <person name="Quesneville H."/>
            <person name="Reidenbach K.R."/>
            <person name="Rogers Y.H."/>
            <person name="Roth C.W."/>
            <person name="Schneider J.R."/>
            <person name="Schatz M."/>
            <person name="Shumway M."/>
            <person name="Stanke M."/>
            <person name="Stinson E.O."/>
            <person name="Tubio J.M."/>
            <person name="Vanzee J.P."/>
            <person name="Verjovski-Almeida S."/>
            <person name="Werner D."/>
            <person name="White O."/>
            <person name="Wyder S."/>
            <person name="Zeng Q."/>
            <person name="Zhao Q."/>
            <person name="Zhao Y."/>
            <person name="Hill C.A."/>
            <person name="Raikhel A.S."/>
            <person name="Soares M.B."/>
            <person name="Knudson D.L."/>
            <person name="Lee N.H."/>
            <person name="Galagan J."/>
            <person name="Salzberg S.L."/>
            <person name="Paulsen I.T."/>
            <person name="Dimopoulos G."/>
            <person name="Collins F.H."/>
            <person name="Birren B."/>
            <person name="Fraser-Liggett C.M."/>
            <person name="Severson D.W."/>
        </authorList>
    </citation>
    <scope>NUCLEOTIDE SEQUENCE [LARGE SCALE GENOMIC DNA]</scope>
    <source>
        <strain evidence="2">Liverpool</strain>
    </source>
</reference>
<evidence type="ECO:0000313" key="2">
    <source>
        <dbReference type="EMBL" id="EJY57450.1"/>
    </source>
</evidence>
<dbReference type="AlphaFoldDB" id="J9HY99"/>
<protein>
    <submittedName>
        <fullName evidence="2">AAEL003035-PB</fullName>
    </submittedName>
</protein>
<keyword evidence="1" id="KW-0812">Transmembrane</keyword>
<feature type="non-terminal residue" evidence="2">
    <location>
        <position position="78"/>
    </location>
</feature>
<organism evidence="2 3">
    <name type="scientific">Aedes aegypti</name>
    <name type="common">Yellowfever mosquito</name>
    <name type="synonym">Culex aegypti</name>
    <dbReference type="NCBI Taxonomy" id="7159"/>
    <lineage>
        <taxon>Eukaryota</taxon>
        <taxon>Metazoa</taxon>
        <taxon>Ecdysozoa</taxon>
        <taxon>Arthropoda</taxon>
        <taxon>Hexapoda</taxon>
        <taxon>Insecta</taxon>
        <taxon>Pterygota</taxon>
        <taxon>Neoptera</taxon>
        <taxon>Endopterygota</taxon>
        <taxon>Diptera</taxon>
        <taxon>Nematocera</taxon>
        <taxon>Culicoidea</taxon>
        <taxon>Culicidae</taxon>
        <taxon>Culicinae</taxon>
        <taxon>Aedini</taxon>
        <taxon>Aedes</taxon>
        <taxon>Stegomyia</taxon>
    </lineage>
</organism>
<reference evidence="2" key="3">
    <citation type="submission" date="2012-09" db="EMBL/GenBank/DDBJ databases">
        <authorList>
            <consortium name="VectorBase"/>
        </authorList>
    </citation>
    <scope>NUCLEOTIDE SEQUENCE</scope>
    <source>
        <strain evidence="2">Liverpool</strain>
    </source>
</reference>
<name>J9HY99_AEDAE</name>
<dbReference type="VEuPathDB" id="VectorBase:AAEL003035"/>
<dbReference type="SUPFAM" id="SSF81321">
    <property type="entry name" value="Family A G protein-coupled receptor-like"/>
    <property type="match status" value="1"/>
</dbReference>
<keyword evidence="1" id="KW-0472">Membrane</keyword>
<dbReference type="EMBL" id="CH477260">
    <property type="protein sequence ID" value="EJY57450.1"/>
    <property type="molecule type" value="Genomic_DNA"/>
</dbReference>
<feature type="transmembrane region" description="Helical" evidence="1">
    <location>
        <begin position="48"/>
        <end position="76"/>
    </location>
</feature>
<proteinExistence type="predicted"/>
<sequence length="78" mass="9020">MFLLNETDAAIFPMARTGDMPKMLGWNLPPEQQHLVHDHWKDFPAPPYYMHLLLAMLYFVLMSVSLIGNGIVVWIFST</sequence>
<evidence type="ECO:0000313" key="3">
    <source>
        <dbReference type="Proteomes" id="UP000682892"/>
    </source>
</evidence>
<reference evidence="2" key="1">
    <citation type="submission" date="2005-10" db="EMBL/GenBank/DDBJ databases">
        <authorList>
            <person name="Loftus B.J."/>
            <person name="Nene V.M."/>
            <person name="Hannick L.I."/>
            <person name="Bidwell S."/>
            <person name="Haas B."/>
            <person name="Amedeo P."/>
            <person name="Orvis J."/>
            <person name="Wortman J.R."/>
            <person name="White O.R."/>
            <person name="Salzberg S."/>
            <person name="Shumway M."/>
            <person name="Koo H."/>
            <person name="Zhao Y."/>
            <person name="Holmes M."/>
            <person name="Miller J."/>
            <person name="Schatz M."/>
            <person name="Pop M."/>
            <person name="Pai G."/>
            <person name="Utterback T."/>
            <person name="Rogers Y.-H."/>
            <person name="Kravitz S."/>
            <person name="Fraser C.M."/>
        </authorList>
    </citation>
    <scope>NUCLEOTIDE SEQUENCE</scope>
    <source>
        <strain evidence="2">Liverpool</strain>
    </source>
</reference>